<feature type="signal peptide" evidence="1">
    <location>
        <begin position="1"/>
        <end position="25"/>
    </location>
</feature>
<dbReference type="EMBL" id="CP120863">
    <property type="protein sequence ID" value="WFE91393.1"/>
    <property type="molecule type" value="Genomic_DNA"/>
</dbReference>
<dbReference type="Gene3D" id="3.10.450.40">
    <property type="match status" value="1"/>
</dbReference>
<evidence type="ECO:0000256" key="1">
    <source>
        <dbReference type="SAM" id="SignalP"/>
    </source>
</evidence>
<accession>A0ABY8F7B6</accession>
<dbReference type="RefSeq" id="WP_265683779.1">
    <property type="nucleotide sequence ID" value="NZ_CP120863.1"/>
</dbReference>
<name>A0ABY8F7B6_9HYPH</name>
<evidence type="ECO:0000313" key="3">
    <source>
        <dbReference type="EMBL" id="WFE91393.1"/>
    </source>
</evidence>
<protein>
    <submittedName>
        <fullName evidence="3">PepSY domain-containing protein</fullName>
    </submittedName>
</protein>
<proteinExistence type="predicted"/>
<gene>
    <name evidence="3" type="ORF">K1718_08555</name>
</gene>
<reference evidence="3 4" key="1">
    <citation type="submission" date="2023-03" db="EMBL/GenBank/DDBJ databases">
        <title>Roseibium porphyridii sp. nov. and Roseibium rhodosorbium sp. nov. isolated from marine algae, Porphyridium cruentum and Rhodosorus marinus, respectively.</title>
        <authorList>
            <person name="Lee M.W."/>
            <person name="Choi B.J."/>
            <person name="Lee J.K."/>
            <person name="Choi D.G."/>
            <person name="Baek J.H."/>
            <person name="Bayburt H."/>
            <person name="Kim J.M."/>
            <person name="Han D.M."/>
            <person name="Kim K.H."/>
            <person name="Jeon C.O."/>
        </authorList>
    </citation>
    <scope>NUCLEOTIDE SEQUENCE [LARGE SCALE GENOMIC DNA]</scope>
    <source>
        <strain evidence="3 4">KMA01</strain>
    </source>
</reference>
<sequence>MKTTAKIFAASLIAVGLTGTSLAIAAQKNASDAPLQSDLSIAQVSEIALAAQPGAIEEITLENEDGKTVFEVEINTDADEVEVLIDAATGEVLSVEKDNDHAWFGGKDKKAGTQEKG</sequence>
<dbReference type="Proteomes" id="UP001209803">
    <property type="component" value="Chromosome"/>
</dbReference>
<evidence type="ECO:0000259" key="2">
    <source>
        <dbReference type="Pfam" id="PF03413"/>
    </source>
</evidence>
<feature type="chain" id="PRO_5046959333" evidence="1">
    <location>
        <begin position="26"/>
        <end position="117"/>
    </location>
</feature>
<keyword evidence="4" id="KW-1185">Reference proteome</keyword>
<evidence type="ECO:0000313" key="4">
    <source>
        <dbReference type="Proteomes" id="UP001209803"/>
    </source>
</evidence>
<organism evidence="3 4">
    <name type="scientific">Roseibium porphyridii</name>
    <dbReference type="NCBI Taxonomy" id="2866279"/>
    <lineage>
        <taxon>Bacteria</taxon>
        <taxon>Pseudomonadati</taxon>
        <taxon>Pseudomonadota</taxon>
        <taxon>Alphaproteobacteria</taxon>
        <taxon>Hyphomicrobiales</taxon>
        <taxon>Stappiaceae</taxon>
        <taxon>Roseibium</taxon>
    </lineage>
</organism>
<keyword evidence="1" id="KW-0732">Signal</keyword>
<dbReference type="Pfam" id="PF03413">
    <property type="entry name" value="PepSY"/>
    <property type="match status" value="1"/>
</dbReference>
<feature type="domain" description="PepSY" evidence="2">
    <location>
        <begin position="39"/>
        <end position="96"/>
    </location>
</feature>
<dbReference type="InterPro" id="IPR025711">
    <property type="entry name" value="PepSY"/>
</dbReference>